<keyword evidence="4" id="KW-1185">Reference proteome</keyword>
<evidence type="ECO:0000259" key="2">
    <source>
        <dbReference type="Pfam" id="PF12106"/>
    </source>
</evidence>
<feature type="region of interest" description="Disordered" evidence="1">
    <location>
        <begin position="1"/>
        <end position="50"/>
    </location>
</feature>
<dbReference type="InterPro" id="IPR022385">
    <property type="entry name" value="Rhs_assc_core"/>
</dbReference>
<dbReference type="EMBL" id="JARGEQ010000026">
    <property type="protein sequence ID" value="MDF1585607.1"/>
    <property type="molecule type" value="Genomic_DNA"/>
</dbReference>
<dbReference type="Proteomes" id="UP001301140">
    <property type="component" value="Unassembled WGS sequence"/>
</dbReference>
<dbReference type="GO" id="GO:0004540">
    <property type="term" value="F:RNA nuclease activity"/>
    <property type="evidence" value="ECO:0007669"/>
    <property type="project" value="InterPro"/>
</dbReference>
<protein>
    <submittedName>
        <fullName evidence="3">Colicin E5-related ribonuclease</fullName>
    </submittedName>
</protein>
<reference evidence="3 4" key="1">
    <citation type="submission" date="2023-03" db="EMBL/GenBank/DDBJ databases">
        <title>YIM 152171 draft genome.</title>
        <authorList>
            <person name="Yang Z."/>
        </authorList>
    </citation>
    <scope>NUCLEOTIDE SEQUENCE [LARGE SCALE GENOMIC DNA]</scope>
    <source>
        <strain evidence="3 4">YIM 152171</strain>
    </source>
</reference>
<feature type="domain" description="Colicin E5 ribonuclease" evidence="2">
    <location>
        <begin position="129"/>
        <end position="217"/>
    </location>
</feature>
<evidence type="ECO:0000313" key="3">
    <source>
        <dbReference type="EMBL" id="MDF1585607.1"/>
    </source>
</evidence>
<proteinExistence type="predicted"/>
<dbReference type="Gene3D" id="3.30.2310.30">
    <property type="match status" value="1"/>
</dbReference>
<sequence length="225" mass="25261">MDPQLGRFIQPDWWDPTEEGVGTNRYAYADNDPINKSDPSGHALSEEGSYDGVVDGYSGASYDSLSDIFGDPASDEDASESLEAPQNIQVAMGALPRIAKLVDVFRKDKRGGLRRPNNDQKKNNSDISRVVIDDKIRDQMKERGWTIEEILDLIETPVAGITRDQRRAGKTPDGIKRDDPASVYGTRETHVIVNDRTREVVQVTDRRPSGRSWQPDSRIQWNEGF</sequence>
<organism evidence="3 4">
    <name type="scientific">Marinimicrococcus flavescens</name>
    <dbReference type="NCBI Taxonomy" id="3031815"/>
    <lineage>
        <taxon>Bacteria</taxon>
        <taxon>Pseudomonadati</taxon>
        <taxon>Pseudomonadota</taxon>
        <taxon>Alphaproteobacteria</taxon>
        <taxon>Geminicoccales</taxon>
        <taxon>Geminicoccaceae</taxon>
        <taxon>Marinimicrococcus</taxon>
    </lineage>
</organism>
<dbReference type="NCBIfam" id="TIGR03696">
    <property type="entry name" value="Rhs_assc_core"/>
    <property type="match status" value="1"/>
</dbReference>
<dbReference type="Gene3D" id="2.180.10.10">
    <property type="entry name" value="RHS repeat-associated core"/>
    <property type="match status" value="1"/>
</dbReference>
<name>A0AAP3UY02_9PROT</name>
<evidence type="ECO:0000313" key="4">
    <source>
        <dbReference type="Proteomes" id="UP001301140"/>
    </source>
</evidence>
<evidence type="ECO:0000256" key="1">
    <source>
        <dbReference type="SAM" id="MobiDB-lite"/>
    </source>
</evidence>
<dbReference type="InterPro" id="IPR021964">
    <property type="entry name" value="Colicin_E5_C"/>
</dbReference>
<dbReference type="InterPro" id="IPR038233">
    <property type="entry name" value="Colicin_D/E5_nuclease"/>
</dbReference>
<dbReference type="SUPFAM" id="SSF102824">
    <property type="entry name" value="Colicin D/E5 nuclease domain"/>
    <property type="match status" value="1"/>
</dbReference>
<dbReference type="AlphaFoldDB" id="A0AAP3UY02"/>
<accession>A0AAP3UY02</accession>
<feature type="compositionally biased region" description="Polar residues" evidence="1">
    <location>
        <begin position="211"/>
        <end position="225"/>
    </location>
</feature>
<gene>
    <name evidence="3" type="ORF">PZ740_04295</name>
</gene>
<dbReference type="RefSeq" id="WP_327788027.1">
    <property type="nucleotide sequence ID" value="NZ_JARGEQ010000026.1"/>
</dbReference>
<dbReference type="InterPro" id="IPR038234">
    <property type="entry name" value="Colicin_E5_C_sf"/>
</dbReference>
<comment type="caution">
    <text evidence="3">The sequence shown here is derived from an EMBL/GenBank/DDBJ whole genome shotgun (WGS) entry which is preliminary data.</text>
</comment>
<feature type="non-terminal residue" evidence="3">
    <location>
        <position position="1"/>
    </location>
</feature>
<feature type="region of interest" description="Disordered" evidence="1">
    <location>
        <begin position="201"/>
        <end position="225"/>
    </location>
</feature>
<dbReference type="Pfam" id="PF12106">
    <property type="entry name" value="Colicin_E5"/>
    <property type="match status" value="1"/>
</dbReference>